<dbReference type="Pfam" id="PF00941">
    <property type="entry name" value="FAD_binding_5"/>
    <property type="match status" value="1"/>
</dbReference>
<dbReference type="SMART" id="SM01092">
    <property type="entry name" value="CO_deh_flav_C"/>
    <property type="match status" value="1"/>
</dbReference>
<dbReference type="Gene3D" id="3.30.43.10">
    <property type="entry name" value="Uridine Diphospho-n-acetylenolpyruvylglucosamine Reductase, domain 2"/>
    <property type="match status" value="1"/>
</dbReference>
<accession>A0AA42CPU4</accession>
<dbReference type="InterPro" id="IPR016167">
    <property type="entry name" value="FAD-bd_PCMH_sub1"/>
</dbReference>
<name>A0AA42CPU4_9HYPH</name>
<keyword evidence="1" id="KW-0285">Flavoprotein</keyword>
<dbReference type="InterPro" id="IPR002346">
    <property type="entry name" value="Mopterin_DH_FAD-bd"/>
</dbReference>
<dbReference type="GO" id="GO:0016491">
    <property type="term" value="F:oxidoreductase activity"/>
    <property type="evidence" value="ECO:0007669"/>
    <property type="project" value="UniProtKB-KW"/>
</dbReference>
<dbReference type="InterPro" id="IPR036318">
    <property type="entry name" value="FAD-bd_PCMH-like_sf"/>
</dbReference>
<feature type="domain" description="FAD-binding PCMH-type" evidence="4">
    <location>
        <begin position="1"/>
        <end position="170"/>
    </location>
</feature>
<dbReference type="InterPro" id="IPR005107">
    <property type="entry name" value="CO_DH_flav_C"/>
</dbReference>
<evidence type="ECO:0000256" key="1">
    <source>
        <dbReference type="ARBA" id="ARBA00022630"/>
    </source>
</evidence>
<dbReference type="InterPro" id="IPR016169">
    <property type="entry name" value="FAD-bd_PCMH_sub2"/>
</dbReference>
<dbReference type="EMBL" id="JAMOIM010000018">
    <property type="protein sequence ID" value="MCW6510772.1"/>
    <property type="molecule type" value="Genomic_DNA"/>
</dbReference>
<dbReference type="Gene3D" id="3.30.465.10">
    <property type="match status" value="1"/>
</dbReference>
<dbReference type="RefSeq" id="WP_282587147.1">
    <property type="nucleotide sequence ID" value="NZ_JAMOIM010000018.1"/>
</dbReference>
<dbReference type="InterPro" id="IPR051312">
    <property type="entry name" value="Diverse_Substr_Oxidored"/>
</dbReference>
<dbReference type="Proteomes" id="UP001165667">
    <property type="component" value="Unassembled WGS sequence"/>
</dbReference>
<dbReference type="PROSITE" id="PS51387">
    <property type="entry name" value="FAD_PCMH"/>
    <property type="match status" value="1"/>
</dbReference>
<evidence type="ECO:0000259" key="4">
    <source>
        <dbReference type="PROSITE" id="PS51387"/>
    </source>
</evidence>
<dbReference type="InterPro" id="IPR036683">
    <property type="entry name" value="CO_DH_flav_C_dom_sf"/>
</dbReference>
<dbReference type="SUPFAM" id="SSF56176">
    <property type="entry name" value="FAD-binding/transporter-associated domain-like"/>
    <property type="match status" value="1"/>
</dbReference>
<dbReference type="GO" id="GO:0071949">
    <property type="term" value="F:FAD binding"/>
    <property type="evidence" value="ECO:0007669"/>
    <property type="project" value="InterPro"/>
</dbReference>
<evidence type="ECO:0000256" key="2">
    <source>
        <dbReference type="ARBA" id="ARBA00022827"/>
    </source>
</evidence>
<sequence length="265" mass="27459">MRDFAYHQPATVPDAVALLGSVSESRPIAGGMTLLPTLKNRLASPSALIDLAGLPGLQSIEERSFGLAIGALARHADVARSRLVATRIPALARLAGSIGDPAVRHRGTIGGSLANNDPAADYPAAALALGARIVTNRREIPADDFFLGLFETALGPDELITGVVFPAPKRAGYAKLRNPASRYAVVGVFVAETANGIRVAMTGAGNGVVRVPEFEQALATSFAPEAVAHLRLAPDDFASDMHAEAAYRAHLASVMAARAVADALA</sequence>
<evidence type="ECO:0000313" key="6">
    <source>
        <dbReference type="Proteomes" id="UP001165667"/>
    </source>
</evidence>
<dbReference type="SUPFAM" id="SSF55447">
    <property type="entry name" value="CO dehydrogenase flavoprotein C-terminal domain-like"/>
    <property type="match status" value="1"/>
</dbReference>
<keyword evidence="3" id="KW-0560">Oxidoreductase</keyword>
<dbReference type="Gene3D" id="3.30.390.50">
    <property type="entry name" value="CO dehydrogenase flavoprotein, C-terminal domain"/>
    <property type="match status" value="1"/>
</dbReference>
<gene>
    <name evidence="5" type="ORF">M8523_22420</name>
</gene>
<comment type="caution">
    <text evidence="5">The sequence shown here is derived from an EMBL/GenBank/DDBJ whole genome shotgun (WGS) entry which is preliminary data.</text>
</comment>
<dbReference type="Pfam" id="PF03450">
    <property type="entry name" value="CO_deh_flav_C"/>
    <property type="match status" value="1"/>
</dbReference>
<dbReference type="PANTHER" id="PTHR42659:SF2">
    <property type="entry name" value="XANTHINE DEHYDROGENASE SUBUNIT C-RELATED"/>
    <property type="match status" value="1"/>
</dbReference>
<reference evidence="5" key="1">
    <citation type="submission" date="2022-05" db="EMBL/GenBank/DDBJ databases">
        <authorList>
            <person name="Pankratov T."/>
        </authorList>
    </citation>
    <scope>NUCLEOTIDE SEQUENCE</scope>
    <source>
        <strain evidence="5">BP6-180914</strain>
    </source>
</reference>
<keyword evidence="2" id="KW-0274">FAD</keyword>
<proteinExistence type="predicted"/>
<organism evidence="5 6">
    <name type="scientific">Lichenifustis flavocetrariae</name>
    <dbReference type="NCBI Taxonomy" id="2949735"/>
    <lineage>
        <taxon>Bacteria</taxon>
        <taxon>Pseudomonadati</taxon>
        <taxon>Pseudomonadota</taxon>
        <taxon>Alphaproteobacteria</taxon>
        <taxon>Hyphomicrobiales</taxon>
        <taxon>Lichenihabitantaceae</taxon>
        <taxon>Lichenifustis</taxon>
    </lineage>
</organism>
<dbReference type="AlphaFoldDB" id="A0AA42CPU4"/>
<keyword evidence="6" id="KW-1185">Reference proteome</keyword>
<evidence type="ECO:0000256" key="3">
    <source>
        <dbReference type="ARBA" id="ARBA00023002"/>
    </source>
</evidence>
<evidence type="ECO:0000313" key="5">
    <source>
        <dbReference type="EMBL" id="MCW6510772.1"/>
    </source>
</evidence>
<dbReference type="PANTHER" id="PTHR42659">
    <property type="entry name" value="XANTHINE DEHYDROGENASE SUBUNIT C-RELATED"/>
    <property type="match status" value="1"/>
</dbReference>
<dbReference type="InterPro" id="IPR016166">
    <property type="entry name" value="FAD-bd_PCMH"/>
</dbReference>
<protein>
    <submittedName>
        <fullName evidence="5">FAD binding domain-containing protein</fullName>
    </submittedName>
</protein>